<keyword evidence="3" id="KW-1185">Reference proteome</keyword>
<reference evidence="2 3" key="1">
    <citation type="submission" date="2020-08" db="EMBL/GenBank/DDBJ databases">
        <title>Sequencing the genomes of 1000 actinobacteria strains.</title>
        <authorList>
            <person name="Klenk H.-P."/>
        </authorList>
    </citation>
    <scope>NUCLEOTIDE SEQUENCE [LARGE SCALE GENOMIC DNA]</scope>
    <source>
        <strain evidence="2 3">DSM 45362</strain>
    </source>
</reference>
<dbReference type="RefSeq" id="WP_184833347.1">
    <property type="nucleotide sequence ID" value="NZ_JACHMN010000002.1"/>
</dbReference>
<organism evidence="2 3">
    <name type="scientific">Allocatelliglobosispora scoriae</name>
    <dbReference type="NCBI Taxonomy" id="643052"/>
    <lineage>
        <taxon>Bacteria</taxon>
        <taxon>Bacillati</taxon>
        <taxon>Actinomycetota</taxon>
        <taxon>Actinomycetes</taxon>
        <taxon>Micromonosporales</taxon>
        <taxon>Micromonosporaceae</taxon>
        <taxon>Allocatelliglobosispora</taxon>
    </lineage>
</organism>
<comment type="caution">
    <text evidence="2">The sequence shown here is derived from an EMBL/GenBank/DDBJ whole genome shotgun (WGS) entry which is preliminary data.</text>
</comment>
<evidence type="ECO:0000313" key="3">
    <source>
        <dbReference type="Proteomes" id="UP000587527"/>
    </source>
</evidence>
<evidence type="ECO:0000313" key="2">
    <source>
        <dbReference type="EMBL" id="MBB5867867.1"/>
    </source>
</evidence>
<feature type="region of interest" description="Disordered" evidence="1">
    <location>
        <begin position="1"/>
        <end position="54"/>
    </location>
</feature>
<accession>A0A841BFK2</accession>
<sequence>MTEQLRASAWVIEEYDEGEPIDEKSCRPVADPDDPDEPRWQGNDIRRPPVGRDG</sequence>
<protein>
    <submittedName>
        <fullName evidence="2">Uncharacterized protein</fullName>
    </submittedName>
</protein>
<evidence type="ECO:0000256" key="1">
    <source>
        <dbReference type="SAM" id="MobiDB-lite"/>
    </source>
</evidence>
<dbReference type="EMBL" id="JACHMN010000002">
    <property type="protein sequence ID" value="MBB5867867.1"/>
    <property type="molecule type" value="Genomic_DNA"/>
</dbReference>
<dbReference type="Proteomes" id="UP000587527">
    <property type="component" value="Unassembled WGS sequence"/>
</dbReference>
<name>A0A841BFK2_9ACTN</name>
<dbReference type="AlphaFoldDB" id="A0A841BFK2"/>
<feature type="compositionally biased region" description="Basic and acidic residues" evidence="1">
    <location>
        <begin position="44"/>
        <end position="54"/>
    </location>
</feature>
<proteinExistence type="predicted"/>
<gene>
    <name evidence="2" type="ORF">F4553_001246</name>
</gene>